<accession>A0A3P7IRD3</accession>
<keyword evidence="2" id="KW-1185">Reference proteome</keyword>
<dbReference type="Proteomes" id="UP000270094">
    <property type="component" value="Unassembled WGS sequence"/>
</dbReference>
<dbReference type="Pfam" id="PF16189">
    <property type="entry name" value="Creatinase_N_2"/>
    <property type="match status" value="1"/>
</dbReference>
<dbReference type="InterPro" id="IPR029149">
    <property type="entry name" value="Creatin/AminoP/Spt16_N"/>
</dbReference>
<reference evidence="1 2" key="1">
    <citation type="submission" date="2018-11" db="EMBL/GenBank/DDBJ databases">
        <authorList>
            <consortium name="Pathogen Informatics"/>
        </authorList>
    </citation>
    <scope>NUCLEOTIDE SEQUENCE [LARGE SCALE GENOMIC DNA]</scope>
</reference>
<dbReference type="PANTHER" id="PTHR43763">
    <property type="entry name" value="XAA-PRO AMINOPEPTIDASE 1"/>
    <property type="match status" value="1"/>
</dbReference>
<dbReference type="Gene3D" id="3.40.350.10">
    <property type="entry name" value="Creatinase/prolidase N-terminal domain"/>
    <property type="match status" value="1"/>
</dbReference>
<protein>
    <submittedName>
        <fullName evidence="1">Uncharacterized protein</fullName>
    </submittedName>
</protein>
<evidence type="ECO:0000313" key="1">
    <source>
        <dbReference type="EMBL" id="VDM72636.1"/>
    </source>
</evidence>
<dbReference type="OrthoDB" id="9995434at2759"/>
<dbReference type="InterPro" id="IPR036005">
    <property type="entry name" value="Creatinase/aminopeptidase-like"/>
</dbReference>
<name>A0A3P7IRD3_STRVU</name>
<dbReference type="Gene3D" id="3.90.230.10">
    <property type="entry name" value="Creatinase/methionine aminopeptidase superfamily"/>
    <property type="match status" value="1"/>
</dbReference>
<gene>
    <name evidence="1" type="ORF">SVUK_LOCUS7634</name>
</gene>
<dbReference type="AlphaFoldDB" id="A0A3P7IRD3"/>
<dbReference type="EMBL" id="UYYB01026408">
    <property type="protein sequence ID" value="VDM72636.1"/>
    <property type="molecule type" value="Genomic_DNA"/>
</dbReference>
<sequence length="137" mass="15740">MDKADDKMQMYLKEKRVTLHPYDEAYTFISNWNNEQKTANKAKHRVFVPTSTNYLFGSIFDHVSVIDASPVQVMKGVKNPVELNGMRQSHIRDSAGLVSFLMQLEEDLLAGRTMTEIEAAEKINNLRSTLDKYVDLR</sequence>
<evidence type="ECO:0000313" key="2">
    <source>
        <dbReference type="Proteomes" id="UP000270094"/>
    </source>
</evidence>
<dbReference type="PANTHER" id="PTHR43763:SF6">
    <property type="entry name" value="XAA-PRO AMINOPEPTIDASE 1"/>
    <property type="match status" value="1"/>
</dbReference>
<dbReference type="InterPro" id="IPR050422">
    <property type="entry name" value="X-Pro_aminopeptidase_P"/>
</dbReference>
<proteinExistence type="predicted"/>
<organism evidence="1 2">
    <name type="scientific">Strongylus vulgaris</name>
    <name type="common">Blood worm</name>
    <dbReference type="NCBI Taxonomy" id="40348"/>
    <lineage>
        <taxon>Eukaryota</taxon>
        <taxon>Metazoa</taxon>
        <taxon>Ecdysozoa</taxon>
        <taxon>Nematoda</taxon>
        <taxon>Chromadorea</taxon>
        <taxon>Rhabditida</taxon>
        <taxon>Rhabditina</taxon>
        <taxon>Rhabditomorpha</taxon>
        <taxon>Strongyloidea</taxon>
        <taxon>Strongylidae</taxon>
        <taxon>Strongylus</taxon>
    </lineage>
</organism>